<gene>
    <name evidence="2" type="ORF">A2856_04150</name>
</gene>
<proteinExistence type="predicted"/>
<protein>
    <recommendedName>
        <fullName evidence="4">Type II secretion system protein GspG C-terminal domain-containing protein</fullName>
    </recommendedName>
</protein>
<dbReference type="AlphaFoldDB" id="A0A1F7TML5"/>
<organism evidence="2 3">
    <name type="scientific">Candidatus Uhrbacteria bacterium RIFCSPHIGHO2_01_FULL_63_20</name>
    <dbReference type="NCBI Taxonomy" id="1802385"/>
    <lineage>
        <taxon>Bacteria</taxon>
        <taxon>Candidatus Uhriibacteriota</taxon>
    </lineage>
</organism>
<feature type="transmembrane region" description="Helical" evidence="1">
    <location>
        <begin position="12"/>
        <end position="30"/>
    </location>
</feature>
<dbReference type="STRING" id="1802385.A2856_04150"/>
<dbReference type="Proteomes" id="UP000177885">
    <property type="component" value="Unassembled WGS sequence"/>
</dbReference>
<name>A0A1F7TML5_9BACT</name>
<keyword evidence="1" id="KW-1133">Transmembrane helix</keyword>
<evidence type="ECO:0008006" key="4">
    <source>
        <dbReference type="Google" id="ProtNLM"/>
    </source>
</evidence>
<accession>A0A1F7TML5</accession>
<sequence>MTAARGFTNVEILVIVGCVTVLFIGMVLAIDPSRRLSQARDAARRRDAREILAAITAYSMNRDGAYPSGIDADPETFQVLGTDASGCDAACPNLHAVPACLDLSGDIGRIPFDTLVGTGGMTGYAVNVNSQDAVEVAACAPELAASISVRR</sequence>
<keyword evidence="1" id="KW-0472">Membrane</keyword>
<evidence type="ECO:0000256" key="1">
    <source>
        <dbReference type="SAM" id="Phobius"/>
    </source>
</evidence>
<evidence type="ECO:0000313" key="3">
    <source>
        <dbReference type="Proteomes" id="UP000177885"/>
    </source>
</evidence>
<dbReference type="EMBL" id="MGDT01000003">
    <property type="protein sequence ID" value="OGL67220.1"/>
    <property type="molecule type" value="Genomic_DNA"/>
</dbReference>
<reference evidence="2 3" key="1">
    <citation type="journal article" date="2016" name="Nat. Commun.">
        <title>Thousands of microbial genomes shed light on interconnected biogeochemical processes in an aquifer system.</title>
        <authorList>
            <person name="Anantharaman K."/>
            <person name="Brown C.T."/>
            <person name="Hug L.A."/>
            <person name="Sharon I."/>
            <person name="Castelle C.J."/>
            <person name="Probst A.J."/>
            <person name="Thomas B.C."/>
            <person name="Singh A."/>
            <person name="Wilkins M.J."/>
            <person name="Karaoz U."/>
            <person name="Brodie E.L."/>
            <person name="Williams K.H."/>
            <person name="Hubbard S.S."/>
            <person name="Banfield J.F."/>
        </authorList>
    </citation>
    <scope>NUCLEOTIDE SEQUENCE [LARGE SCALE GENOMIC DNA]</scope>
</reference>
<keyword evidence="1" id="KW-0812">Transmembrane</keyword>
<evidence type="ECO:0000313" key="2">
    <source>
        <dbReference type="EMBL" id="OGL67220.1"/>
    </source>
</evidence>
<comment type="caution">
    <text evidence="2">The sequence shown here is derived from an EMBL/GenBank/DDBJ whole genome shotgun (WGS) entry which is preliminary data.</text>
</comment>